<sequence>MSLLELFNQSLKRFEDEKEPITLSLAVVIQKKIDDGLNEEFEEFHEWFRKNYYDVKGNPLFYFRMPMVDESPLIYGAKPRVLLLNGPYIGGGC</sequence>
<gene>
    <name evidence="1" type="ORF">HNP39_003059</name>
</gene>
<dbReference type="EMBL" id="JACJIG010000004">
    <property type="protein sequence ID" value="MBA8919303.1"/>
    <property type="molecule type" value="Genomic_DNA"/>
</dbReference>
<dbReference type="RefSeq" id="WP_182489456.1">
    <property type="nucleotide sequence ID" value="NZ_JACJIG010000004.1"/>
</dbReference>
<proteinExistence type="predicted"/>
<evidence type="ECO:0000313" key="1">
    <source>
        <dbReference type="EMBL" id="MBA8919303.1"/>
    </source>
</evidence>
<evidence type="ECO:0000313" key="2">
    <source>
        <dbReference type="Proteomes" id="UP000517315"/>
    </source>
</evidence>
<dbReference type="Proteomes" id="UP000517315">
    <property type="component" value="Unassembled WGS sequence"/>
</dbReference>
<reference evidence="1 2" key="1">
    <citation type="submission" date="2020-08" db="EMBL/GenBank/DDBJ databases">
        <title>Functional genomics of gut bacteria from endangered species of beetles.</title>
        <authorList>
            <person name="Carlos-Shanley C."/>
        </authorList>
    </citation>
    <scope>NUCLEOTIDE SEQUENCE [LARGE SCALE GENOMIC DNA]</scope>
    <source>
        <strain evidence="1 2">S00152</strain>
    </source>
</reference>
<accession>A0ABR6B591</accession>
<organism evidence="1 2">
    <name type="scientific">Bacillus aerius</name>
    <dbReference type="NCBI Taxonomy" id="293388"/>
    <lineage>
        <taxon>Bacteria</taxon>
        <taxon>Bacillati</taxon>
        <taxon>Bacillota</taxon>
        <taxon>Bacilli</taxon>
        <taxon>Bacillales</taxon>
        <taxon>Bacillaceae</taxon>
        <taxon>Bacillus</taxon>
    </lineage>
</organism>
<keyword evidence="2" id="KW-1185">Reference proteome</keyword>
<protein>
    <submittedName>
        <fullName evidence="1">Uncharacterized protein</fullName>
    </submittedName>
</protein>
<name>A0ABR6B591_9BACI</name>
<comment type="caution">
    <text evidence="1">The sequence shown here is derived from an EMBL/GenBank/DDBJ whole genome shotgun (WGS) entry which is preliminary data.</text>
</comment>